<dbReference type="SUPFAM" id="SSF52096">
    <property type="entry name" value="ClpP/crotonase"/>
    <property type="match status" value="1"/>
</dbReference>
<proteinExistence type="predicted"/>
<dbReference type="Gene3D" id="3.90.226.10">
    <property type="entry name" value="2-enoyl-CoA Hydratase, Chain A, domain 1"/>
    <property type="match status" value="1"/>
</dbReference>
<gene>
    <name evidence="2" type="ORF">METZ01_LOCUS23714</name>
</gene>
<sequence>VNDFKTVKYEQDGSVGIITINRPESMNSFNARLRHELLEVCQLSTNDDSLRTIVLTGEGQLFSAGADLKDGGAANKSLYDILLNEFRPIFDCIINAQQPFIAAINGSASGIGLSFALTCDLIIMADNAFMLSPFTTISLIPDGGMNWYLVHQLGYQRAFQLSIESERVSASRCVDLGLANKMVPSDDLLNESVDWAKRLAKRAPLSVSATKKVMRYASHRSWSETFDMEAKIQQELGNSDDFREGVTAFLQKREPVFKGK</sequence>
<dbReference type="AlphaFoldDB" id="A0A381PVB2"/>
<name>A0A381PVB2_9ZZZZ</name>
<reference evidence="2" key="1">
    <citation type="submission" date="2018-05" db="EMBL/GenBank/DDBJ databases">
        <authorList>
            <person name="Lanie J.A."/>
            <person name="Ng W.-L."/>
            <person name="Kazmierczak K.M."/>
            <person name="Andrzejewski T.M."/>
            <person name="Davidsen T.M."/>
            <person name="Wayne K.J."/>
            <person name="Tettelin H."/>
            <person name="Glass J.I."/>
            <person name="Rusch D."/>
            <person name="Podicherti R."/>
            <person name="Tsui H.-C.T."/>
            <person name="Winkler M.E."/>
        </authorList>
    </citation>
    <scope>NUCLEOTIDE SEQUENCE</scope>
</reference>
<dbReference type="InterPro" id="IPR029045">
    <property type="entry name" value="ClpP/crotonase-like_dom_sf"/>
</dbReference>
<dbReference type="Gene3D" id="1.10.12.10">
    <property type="entry name" value="Lyase 2-enoyl-coa Hydratase, Chain A, domain 2"/>
    <property type="match status" value="1"/>
</dbReference>
<dbReference type="CDD" id="cd06558">
    <property type="entry name" value="crotonase-like"/>
    <property type="match status" value="1"/>
</dbReference>
<protein>
    <recommendedName>
        <fullName evidence="3">Enoyl-CoA hydratase</fullName>
    </recommendedName>
</protein>
<dbReference type="InterPro" id="IPR001753">
    <property type="entry name" value="Enoyl-CoA_hydra/iso"/>
</dbReference>
<dbReference type="Pfam" id="PF00378">
    <property type="entry name" value="ECH_1"/>
    <property type="match status" value="1"/>
</dbReference>
<organism evidence="2">
    <name type="scientific">marine metagenome</name>
    <dbReference type="NCBI Taxonomy" id="408172"/>
    <lineage>
        <taxon>unclassified sequences</taxon>
        <taxon>metagenomes</taxon>
        <taxon>ecological metagenomes</taxon>
    </lineage>
</organism>
<evidence type="ECO:0000313" key="2">
    <source>
        <dbReference type="EMBL" id="SUZ70860.1"/>
    </source>
</evidence>
<dbReference type="PANTHER" id="PTHR11941:SF133">
    <property type="entry name" value="1,2-EPOXYPHENYLACETYL-COA ISOMERASE"/>
    <property type="match status" value="1"/>
</dbReference>
<accession>A0A381PVB2</accession>
<dbReference type="GO" id="GO:0006635">
    <property type="term" value="P:fatty acid beta-oxidation"/>
    <property type="evidence" value="ECO:0007669"/>
    <property type="project" value="TreeGrafter"/>
</dbReference>
<dbReference type="PANTHER" id="PTHR11941">
    <property type="entry name" value="ENOYL-COA HYDRATASE-RELATED"/>
    <property type="match status" value="1"/>
</dbReference>
<dbReference type="GO" id="GO:0016829">
    <property type="term" value="F:lyase activity"/>
    <property type="evidence" value="ECO:0007669"/>
    <property type="project" value="UniProtKB-KW"/>
</dbReference>
<dbReference type="EMBL" id="UINC01001104">
    <property type="protein sequence ID" value="SUZ70860.1"/>
    <property type="molecule type" value="Genomic_DNA"/>
</dbReference>
<evidence type="ECO:0008006" key="3">
    <source>
        <dbReference type="Google" id="ProtNLM"/>
    </source>
</evidence>
<keyword evidence="1" id="KW-0456">Lyase</keyword>
<dbReference type="InterPro" id="IPR014748">
    <property type="entry name" value="Enoyl-CoA_hydra_C"/>
</dbReference>
<evidence type="ECO:0000256" key="1">
    <source>
        <dbReference type="ARBA" id="ARBA00023239"/>
    </source>
</evidence>
<feature type="non-terminal residue" evidence="2">
    <location>
        <position position="1"/>
    </location>
</feature>